<name>A0A172TQP9_9BACT</name>
<dbReference type="EMBL" id="CP011390">
    <property type="protein sequence ID" value="ANE49302.1"/>
    <property type="molecule type" value="Genomic_DNA"/>
</dbReference>
<gene>
    <name evidence="2" type="ORF">SY85_01090</name>
</gene>
<dbReference type="InterPro" id="IPR021782">
    <property type="entry name" value="DUF3347"/>
</dbReference>
<protein>
    <recommendedName>
        <fullName evidence="1">DUF3347 domain-containing protein</fullName>
    </recommendedName>
</protein>
<keyword evidence="3" id="KW-1185">Reference proteome</keyword>
<accession>A0A172TQP9</accession>
<evidence type="ECO:0000313" key="3">
    <source>
        <dbReference type="Proteomes" id="UP000077177"/>
    </source>
</evidence>
<reference evidence="2 3" key="2">
    <citation type="journal article" date="2016" name="Int. J. Syst. Evol. Microbiol.">
        <title>Flavisolibacter tropicus sp. nov., isolated from tropical soil.</title>
        <authorList>
            <person name="Lee J.J."/>
            <person name="Kang M.S."/>
            <person name="Kim G.S."/>
            <person name="Lee C.S."/>
            <person name="Lim S."/>
            <person name="Lee J."/>
            <person name="Roh S.H."/>
            <person name="Kang H."/>
            <person name="Ha J.M."/>
            <person name="Bae S."/>
            <person name="Jung H.Y."/>
            <person name="Kim M.K."/>
        </authorList>
    </citation>
    <scope>NUCLEOTIDE SEQUENCE [LARGE SCALE GENOMIC DNA]</scope>
    <source>
        <strain evidence="2 3">LCS9</strain>
    </source>
</reference>
<sequence>MKKIVLLVVLALIGVLAWWLLETKKKPKDETPDLQPVAVSKYSRDFINAVDTALNNYYLLSETFVNWDSTLLADRAKNLQTNIEKVPFDELKKDTVIYQTATSYLDGFKTDLATIAGQGDITSKRRAFNTFSDNLYTLLRVVKYDGGKVYMAECPMAFNDSEAAMWLSKTGEIRNPYLGLHHPRYKGGMLECGEVKDSLAFMAQTK</sequence>
<dbReference type="OrthoDB" id="5513217at2"/>
<feature type="domain" description="DUF3347" evidence="1">
    <location>
        <begin position="54"/>
        <end position="141"/>
    </location>
</feature>
<dbReference type="STRING" id="1492898.SY85_01090"/>
<dbReference type="KEGG" id="fla:SY85_01090"/>
<evidence type="ECO:0000259" key="1">
    <source>
        <dbReference type="Pfam" id="PF11827"/>
    </source>
</evidence>
<proteinExistence type="predicted"/>
<evidence type="ECO:0000313" key="2">
    <source>
        <dbReference type="EMBL" id="ANE49302.1"/>
    </source>
</evidence>
<dbReference type="Proteomes" id="UP000077177">
    <property type="component" value="Chromosome"/>
</dbReference>
<dbReference type="Pfam" id="PF11827">
    <property type="entry name" value="DUF3347"/>
    <property type="match status" value="1"/>
</dbReference>
<organism evidence="2 3">
    <name type="scientific">Flavisolibacter tropicus</name>
    <dbReference type="NCBI Taxonomy" id="1492898"/>
    <lineage>
        <taxon>Bacteria</taxon>
        <taxon>Pseudomonadati</taxon>
        <taxon>Bacteroidota</taxon>
        <taxon>Chitinophagia</taxon>
        <taxon>Chitinophagales</taxon>
        <taxon>Chitinophagaceae</taxon>
        <taxon>Flavisolibacter</taxon>
    </lineage>
</organism>
<dbReference type="RefSeq" id="WP_066401382.1">
    <property type="nucleotide sequence ID" value="NZ_CP011390.1"/>
</dbReference>
<dbReference type="AlphaFoldDB" id="A0A172TQP9"/>
<reference evidence="3" key="1">
    <citation type="submission" date="2015-01" db="EMBL/GenBank/DDBJ databases">
        <title>Flavisolibacter sp./LCS9/ whole genome sequencing.</title>
        <authorList>
            <person name="Kim M.K."/>
            <person name="Srinivasan S."/>
            <person name="Lee J.-J."/>
        </authorList>
    </citation>
    <scope>NUCLEOTIDE SEQUENCE [LARGE SCALE GENOMIC DNA]</scope>
    <source>
        <strain evidence="3">LCS9</strain>
    </source>
</reference>